<dbReference type="Proteomes" id="UP000285405">
    <property type="component" value="Unassembled WGS sequence"/>
</dbReference>
<proteinExistence type="predicted"/>
<dbReference type="AlphaFoldDB" id="A0A420J8Y7"/>
<evidence type="ECO:0000313" key="2">
    <source>
        <dbReference type="Proteomes" id="UP000285405"/>
    </source>
</evidence>
<sequence length="65" mass="7683">MEKTRAEKRELEALRRQYNQRWSQPINPDVTSLYQDSVNHSRKTNIVQIRATSQTMIDPKHSATK</sequence>
<accession>A0A420J8Y7</accession>
<dbReference type="EMBL" id="MCBR01000499">
    <property type="protein sequence ID" value="RKF83260.1"/>
    <property type="molecule type" value="Genomic_DNA"/>
</dbReference>
<reference evidence="1 2" key="1">
    <citation type="journal article" date="2018" name="BMC Genomics">
        <title>Comparative genome analyses reveal sequence features reflecting distinct modes of host-adaptation between dicot and monocot powdery mildew.</title>
        <authorList>
            <person name="Wu Y."/>
            <person name="Ma X."/>
            <person name="Pan Z."/>
            <person name="Kale S.D."/>
            <person name="Song Y."/>
            <person name="King H."/>
            <person name="Zhang Q."/>
            <person name="Presley C."/>
            <person name="Deng X."/>
            <person name="Wei C.I."/>
            <person name="Xiao S."/>
        </authorList>
    </citation>
    <scope>NUCLEOTIDE SEQUENCE [LARGE SCALE GENOMIC DNA]</scope>
    <source>
        <strain evidence="1">UCSC1</strain>
    </source>
</reference>
<comment type="caution">
    <text evidence="1">The sequence shown here is derived from an EMBL/GenBank/DDBJ whole genome shotgun (WGS) entry which is preliminary data.</text>
</comment>
<gene>
    <name evidence="1" type="ORF">GcC1_004033</name>
</gene>
<evidence type="ECO:0000313" key="1">
    <source>
        <dbReference type="EMBL" id="RKF83260.1"/>
    </source>
</evidence>
<protein>
    <submittedName>
        <fullName evidence="1">Uncharacterized protein</fullName>
    </submittedName>
</protein>
<organism evidence="1 2">
    <name type="scientific">Golovinomyces cichoracearum</name>
    <dbReference type="NCBI Taxonomy" id="62708"/>
    <lineage>
        <taxon>Eukaryota</taxon>
        <taxon>Fungi</taxon>
        <taxon>Dikarya</taxon>
        <taxon>Ascomycota</taxon>
        <taxon>Pezizomycotina</taxon>
        <taxon>Leotiomycetes</taxon>
        <taxon>Erysiphales</taxon>
        <taxon>Erysiphaceae</taxon>
        <taxon>Golovinomyces</taxon>
    </lineage>
</organism>
<name>A0A420J8Y7_9PEZI</name>